<dbReference type="EMBL" id="CAJNOR010000025">
    <property type="protein sequence ID" value="CAF0759961.1"/>
    <property type="molecule type" value="Genomic_DNA"/>
</dbReference>
<comment type="caution">
    <text evidence="2">The sequence shown here is derived from an EMBL/GenBank/DDBJ whole genome shotgun (WGS) entry which is preliminary data.</text>
</comment>
<evidence type="ECO:0000313" key="4">
    <source>
        <dbReference type="Proteomes" id="UP000663828"/>
    </source>
</evidence>
<evidence type="ECO:0000313" key="2">
    <source>
        <dbReference type="EMBL" id="CAF0759961.1"/>
    </source>
</evidence>
<dbReference type="Proteomes" id="UP000663852">
    <property type="component" value="Unassembled WGS sequence"/>
</dbReference>
<feature type="compositionally biased region" description="Polar residues" evidence="1">
    <location>
        <begin position="21"/>
        <end position="35"/>
    </location>
</feature>
<organism evidence="2 4">
    <name type="scientific">Adineta ricciae</name>
    <name type="common">Rotifer</name>
    <dbReference type="NCBI Taxonomy" id="249248"/>
    <lineage>
        <taxon>Eukaryota</taxon>
        <taxon>Metazoa</taxon>
        <taxon>Spiralia</taxon>
        <taxon>Gnathifera</taxon>
        <taxon>Rotifera</taxon>
        <taxon>Eurotatoria</taxon>
        <taxon>Bdelloidea</taxon>
        <taxon>Adinetida</taxon>
        <taxon>Adinetidae</taxon>
        <taxon>Adineta</taxon>
    </lineage>
</organism>
<dbReference type="OrthoDB" id="10255488at2759"/>
<reference evidence="2" key="1">
    <citation type="submission" date="2021-02" db="EMBL/GenBank/DDBJ databases">
        <authorList>
            <person name="Nowell W R."/>
        </authorList>
    </citation>
    <scope>NUCLEOTIDE SEQUENCE</scope>
</reference>
<feature type="region of interest" description="Disordered" evidence="1">
    <location>
        <begin position="1"/>
        <end position="35"/>
    </location>
</feature>
<dbReference type="EMBL" id="CAJNOJ010000182">
    <property type="protein sequence ID" value="CAF1254549.1"/>
    <property type="molecule type" value="Genomic_DNA"/>
</dbReference>
<evidence type="ECO:0000313" key="3">
    <source>
        <dbReference type="EMBL" id="CAF1254549.1"/>
    </source>
</evidence>
<accession>A0A813PYJ0</accession>
<proteinExistence type="predicted"/>
<name>A0A813PYJ0_ADIRI</name>
<protein>
    <submittedName>
        <fullName evidence="2">Uncharacterized protein</fullName>
    </submittedName>
</protein>
<dbReference type="Proteomes" id="UP000663828">
    <property type="component" value="Unassembled WGS sequence"/>
</dbReference>
<evidence type="ECO:0000256" key="1">
    <source>
        <dbReference type="SAM" id="MobiDB-lite"/>
    </source>
</evidence>
<keyword evidence="4" id="KW-1185">Reference proteome</keyword>
<dbReference type="AlphaFoldDB" id="A0A813PYJ0"/>
<gene>
    <name evidence="3" type="ORF">EDS130_LOCUS28170</name>
    <name evidence="2" type="ORF">XAT740_LOCUS881</name>
</gene>
<sequence length="282" mass="32800">MASNAGTKRKNSFADEKVKQPKQTNLTDLVHSQQNRRSSTLLSSLHHIRIFAMRRPKPECLTKENWLVYNVTSATREKWCLEFSPFVLGPIELYPNPKDGTMFVAKNMENAWQFCKVYQKHAETDDQSPSSAYWQWAEDGWNDSKPHRFPLGRKASKPLYSLWNGKRLNYIEARKTIYAPLYAKYVEQTDAYKKLNDIYLKYCCGDVSDKQQRPMALTDFDGWDYLGQGYTLEDVIDLPKPKMGHAFVLAGLLENNLFWLAEPEKSRVEELRKNSQLLKDIS</sequence>